<protein>
    <submittedName>
        <fullName evidence="1">Uncharacterized protein</fullName>
    </submittedName>
</protein>
<dbReference type="PANTHER" id="PTHR10656:SF69">
    <property type="entry name" value="MAB-21-LIKE HHH_H2TH-LIKE DOMAIN-CONTAINING PROTEIN"/>
    <property type="match status" value="1"/>
</dbReference>
<sequence>MPDTILGELHTDIVCALRYYCPNILSKWTTRLRHWPPTEAVQKVISLGACLTPVGFKGSEYQHVEWRVCFNAGEIELVNNLNDTQNKLYVLLKMVKNDILNPRKKEVSSYTLKNIVLRIAENNP</sequence>
<organism evidence="1 2">
    <name type="scientific">Dreissena polymorpha</name>
    <name type="common">Zebra mussel</name>
    <name type="synonym">Mytilus polymorpha</name>
    <dbReference type="NCBI Taxonomy" id="45954"/>
    <lineage>
        <taxon>Eukaryota</taxon>
        <taxon>Metazoa</taxon>
        <taxon>Spiralia</taxon>
        <taxon>Lophotrochozoa</taxon>
        <taxon>Mollusca</taxon>
        <taxon>Bivalvia</taxon>
        <taxon>Autobranchia</taxon>
        <taxon>Heteroconchia</taxon>
        <taxon>Euheterodonta</taxon>
        <taxon>Imparidentia</taxon>
        <taxon>Neoheterodontei</taxon>
        <taxon>Myida</taxon>
        <taxon>Dreissenoidea</taxon>
        <taxon>Dreissenidae</taxon>
        <taxon>Dreissena</taxon>
    </lineage>
</organism>
<dbReference type="Gene3D" id="1.10.1410.40">
    <property type="match status" value="1"/>
</dbReference>
<dbReference type="AlphaFoldDB" id="A0A9D4MGA1"/>
<reference evidence="1" key="1">
    <citation type="journal article" date="2019" name="bioRxiv">
        <title>The Genome of the Zebra Mussel, Dreissena polymorpha: A Resource for Invasive Species Research.</title>
        <authorList>
            <person name="McCartney M.A."/>
            <person name="Auch B."/>
            <person name="Kono T."/>
            <person name="Mallez S."/>
            <person name="Zhang Y."/>
            <person name="Obille A."/>
            <person name="Becker A."/>
            <person name="Abrahante J.E."/>
            <person name="Garbe J."/>
            <person name="Badalamenti J.P."/>
            <person name="Herman A."/>
            <person name="Mangelson H."/>
            <person name="Liachko I."/>
            <person name="Sullivan S."/>
            <person name="Sone E.D."/>
            <person name="Koren S."/>
            <person name="Silverstein K.A.T."/>
            <person name="Beckman K.B."/>
            <person name="Gohl D.M."/>
        </authorList>
    </citation>
    <scope>NUCLEOTIDE SEQUENCE</scope>
    <source>
        <strain evidence="1">Duluth1</strain>
        <tissue evidence="1">Whole animal</tissue>
    </source>
</reference>
<keyword evidence="2" id="KW-1185">Reference proteome</keyword>
<evidence type="ECO:0000313" key="2">
    <source>
        <dbReference type="Proteomes" id="UP000828390"/>
    </source>
</evidence>
<accession>A0A9D4MGA1</accession>
<comment type="caution">
    <text evidence="1">The sequence shown here is derived from an EMBL/GenBank/DDBJ whole genome shotgun (WGS) entry which is preliminary data.</text>
</comment>
<dbReference type="EMBL" id="JAIWYP010000002">
    <property type="protein sequence ID" value="KAH3875676.1"/>
    <property type="molecule type" value="Genomic_DNA"/>
</dbReference>
<reference evidence="1" key="2">
    <citation type="submission" date="2020-11" db="EMBL/GenBank/DDBJ databases">
        <authorList>
            <person name="McCartney M.A."/>
            <person name="Auch B."/>
            <person name="Kono T."/>
            <person name="Mallez S."/>
            <person name="Becker A."/>
            <person name="Gohl D.M."/>
            <person name="Silverstein K.A.T."/>
            <person name="Koren S."/>
            <person name="Bechman K.B."/>
            <person name="Herman A."/>
            <person name="Abrahante J.E."/>
            <person name="Garbe J."/>
        </authorList>
    </citation>
    <scope>NUCLEOTIDE SEQUENCE</scope>
    <source>
        <strain evidence="1">Duluth1</strain>
        <tissue evidence="1">Whole animal</tissue>
    </source>
</reference>
<gene>
    <name evidence="1" type="ORF">DPMN_038950</name>
</gene>
<proteinExistence type="predicted"/>
<name>A0A9D4MGA1_DREPO</name>
<dbReference type="PANTHER" id="PTHR10656">
    <property type="entry name" value="CELL FATE DETERMINING PROTEIN MAB21-RELATED"/>
    <property type="match status" value="1"/>
</dbReference>
<evidence type="ECO:0000313" key="1">
    <source>
        <dbReference type="EMBL" id="KAH3875676.1"/>
    </source>
</evidence>
<dbReference type="Proteomes" id="UP000828390">
    <property type="component" value="Unassembled WGS sequence"/>
</dbReference>